<protein>
    <submittedName>
        <fullName evidence="2">Uncharacterized protein</fullName>
    </submittedName>
</protein>
<dbReference type="AlphaFoldDB" id="A0A0A9ES68"/>
<dbReference type="EMBL" id="GBRH01197185">
    <property type="protein sequence ID" value="JAE00711.1"/>
    <property type="molecule type" value="Transcribed_RNA"/>
</dbReference>
<sequence length="50" mass="5889">MDGHVQKARNHPVPLFSRNVEGRISKERENYLEQTKLEHLTRIDCSKTIL</sequence>
<evidence type="ECO:0000256" key="1">
    <source>
        <dbReference type="SAM" id="MobiDB-lite"/>
    </source>
</evidence>
<reference evidence="2" key="2">
    <citation type="journal article" date="2015" name="Data Brief">
        <title>Shoot transcriptome of the giant reed, Arundo donax.</title>
        <authorList>
            <person name="Barrero R.A."/>
            <person name="Guerrero F.D."/>
            <person name="Moolhuijzen P."/>
            <person name="Goolsby J.A."/>
            <person name="Tidwell J."/>
            <person name="Bellgard S.E."/>
            <person name="Bellgard M.I."/>
        </authorList>
    </citation>
    <scope>NUCLEOTIDE SEQUENCE</scope>
    <source>
        <tissue evidence="2">Shoot tissue taken approximately 20 cm above the soil surface</tissue>
    </source>
</reference>
<proteinExistence type="predicted"/>
<name>A0A0A9ES68_ARUDO</name>
<reference evidence="2" key="1">
    <citation type="submission" date="2014-09" db="EMBL/GenBank/DDBJ databases">
        <authorList>
            <person name="Magalhaes I.L.F."/>
            <person name="Oliveira U."/>
            <person name="Santos F.R."/>
            <person name="Vidigal T.H.D.A."/>
            <person name="Brescovit A.D."/>
            <person name="Santos A.J."/>
        </authorList>
    </citation>
    <scope>NUCLEOTIDE SEQUENCE</scope>
    <source>
        <tissue evidence="2">Shoot tissue taken approximately 20 cm above the soil surface</tissue>
    </source>
</reference>
<feature type="region of interest" description="Disordered" evidence="1">
    <location>
        <begin position="1"/>
        <end position="20"/>
    </location>
</feature>
<feature type="compositionally biased region" description="Basic residues" evidence="1">
    <location>
        <begin position="1"/>
        <end position="10"/>
    </location>
</feature>
<organism evidence="2">
    <name type="scientific">Arundo donax</name>
    <name type="common">Giant reed</name>
    <name type="synonym">Donax arundinaceus</name>
    <dbReference type="NCBI Taxonomy" id="35708"/>
    <lineage>
        <taxon>Eukaryota</taxon>
        <taxon>Viridiplantae</taxon>
        <taxon>Streptophyta</taxon>
        <taxon>Embryophyta</taxon>
        <taxon>Tracheophyta</taxon>
        <taxon>Spermatophyta</taxon>
        <taxon>Magnoliopsida</taxon>
        <taxon>Liliopsida</taxon>
        <taxon>Poales</taxon>
        <taxon>Poaceae</taxon>
        <taxon>PACMAD clade</taxon>
        <taxon>Arundinoideae</taxon>
        <taxon>Arundineae</taxon>
        <taxon>Arundo</taxon>
    </lineage>
</organism>
<evidence type="ECO:0000313" key="2">
    <source>
        <dbReference type="EMBL" id="JAE00711.1"/>
    </source>
</evidence>
<accession>A0A0A9ES68</accession>